<evidence type="ECO:0000256" key="2">
    <source>
        <dbReference type="ARBA" id="ARBA00022692"/>
    </source>
</evidence>
<sequence length="311" mass="34504">MTLVQNEKQVVLITLAALFSVLPTGAVGIRIWARRASGKRVQLSDGLIVLDNAALLVFWALVIHGTKDGDMRTNAELAKTDVDLCLSYHRVETSIKIIWSILVYFLKFSTLALFQEMFHSASGNVKMTMRILTYTSVVAASASITATLYIDTRAGRWCDLANPPTDMRLQNRINGLFGAVSTIVLDFAIFCIPIWQLWSVRLQGRKTLTVMISFGLGFLTCVVALIRAIVVYPLNIYVNALVGEFLLGLEPSVGIIAVCIPFFHRFFYRRGRSAERVQMHRLPSRAGAGDLEDGIRSATTVVVFSQSSKPR</sequence>
<keyword evidence="9" id="KW-1185">Reference proteome</keyword>
<feature type="transmembrane region" description="Helical" evidence="6">
    <location>
        <begin position="210"/>
        <end position="230"/>
    </location>
</feature>
<evidence type="ECO:0000256" key="6">
    <source>
        <dbReference type="SAM" id="Phobius"/>
    </source>
</evidence>
<feature type="transmembrane region" description="Helical" evidence="6">
    <location>
        <begin position="12"/>
        <end position="33"/>
    </location>
</feature>
<evidence type="ECO:0000256" key="3">
    <source>
        <dbReference type="ARBA" id="ARBA00022989"/>
    </source>
</evidence>
<dbReference type="Proteomes" id="UP001390339">
    <property type="component" value="Unassembled WGS sequence"/>
</dbReference>
<feature type="transmembrane region" description="Helical" evidence="6">
    <location>
        <begin position="176"/>
        <end position="198"/>
    </location>
</feature>
<feature type="transmembrane region" description="Helical" evidence="6">
    <location>
        <begin position="236"/>
        <end position="263"/>
    </location>
</feature>
<evidence type="ECO:0000256" key="4">
    <source>
        <dbReference type="ARBA" id="ARBA00023136"/>
    </source>
</evidence>
<evidence type="ECO:0000256" key="5">
    <source>
        <dbReference type="ARBA" id="ARBA00038359"/>
    </source>
</evidence>
<evidence type="ECO:0000256" key="1">
    <source>
        <dbReference type="ARBA" id="ARBA00004141"/>
    </source>
</evidence>
<name>A0ABR2HQ21_9PEZI</name>
<dbReference type="Pfam" id="PF20684">
    <property type="entry name" value="Fung_rhodopsin"/>
    <property type="match status" value="1"/>
</dbReference>
<evidence type="ECO:0000313" key="8">
    <source>
        <dbReference type="EMBL" id="KAK8851116.1"/>
    </source>
</evidence>
<gene>
    <name evidence="8" type="ORF">PGQ11_013595</name>
</gene>
<dbReference type="EMBL" id="JAPCWZ010000009">
    <property type="protein sequence ID" value="KAK8851116.1"/>
    <property type="molecule type" value="Genomic_DNA"/>
</dbReference>
<keyword evidence="2 6" id="KW-0812">Transmembrane</keyword>
<comment type="subcellular location">
    <subcellularLocation>
        <location evidence="1">Membrane</location>
        <topology evidence="1">Multi-pass membrane protein</topology>
    </subcellularLocation>
</comment>
<dbReference type="InterPro" id="IPR052337">
    <property type="entry name" value="SAT4-like"/>
</dbReference>
<keyword evidence="3 6" id="KW-1133">Transmembrane helix</keyword>
<evidence type="ECO:0000313" key="9">
    <source>
        <dbReference type="Proteomes" id="UP001390339"/>
    </source>
</evidence>
<comment type="similarity">
    <text evidence="5">Belongs to the SAT4 family.</text>
</comment>
<feature type="domain" description="Rhodopsin" evidence="7">
    <location>
        <begin position="29"/>
        <end position="267"/>
    </location>
</feature>
<organism evidence="8 9">
    <name type="scientific">Apiospora arundinis</name>
    <dbReference type="NCBI Taxonomy" id="335852"/>
    <lineage>
        <taxon>Eukaryota</taxon>
        <taxon>Fungi</taxon>
        <taxon>Dikarya</taxon>
        <taxon>Ascomycota</taxon>
        <taxon>Pezizomycotina</taxon>
        <taxon>Sordariomycetes</taxon>
        <taxon>Xylariomycetidae</taxon>
        <taxon>Amphisphaeriales</taxon>
        <taxon>Apiosporaceae</taxon>
        <taxon>Apiospora</taxon>
    </lineage>
</organism>
<feature type="transmembrane region" description="Helical" evidence="6">
    <location>
        <begin position="131"/>
        <end position="150"/>
    </location>
</feature>
<proteinExistence type="inferred from homology"/>
<feature type="transmembrane region" description="Helical" evidence="6">
    <location>
        <begin position="45"/>
        <end position="63"/>
    </location>
</feature>
<dbReference type="InterPro" id="IPR049326">
    <property type="entry name" value="Rhodopsin_dom_fungi"/>
</dbReference>
<accession>A0ABR2HQ21</accession>
<dbReference type="PANTHER" id="PTHR33048">
    <property type="entry name" value="PTH11-LIKE INTEGRAL MEMBRANE PROTEIN (AFU_ORTHOLOGUE AFUA_5G11245)"/>
    <property type="match status" value="1"/>
</dbReference>
<evidence type="ECO:0000259" key="7">
    <source>
        <dbReference type="Pfam" id="PF20684"/>
    </source>
</evidence>
<feature type="transmembrane region" description="Helical" evidence="6">
    <location>
        <begin position="97"/>
        <end position="119"/>
    </location>
</feature>
<keyword evidence="4 6" id="KW-0472">Membrane</keyword>
<dbReference type="PANTHER" id="PTHR33048:SF160">
    <property type="entry name" value="SAT4 FAMILY MEMBRANE PROTEIN"/>
    <property type="match status" value="1"/>
</dbReference>
<comment type="caution">
    <text evidence="8">The sequence shown here is derived from an EMBL/GenBank/DDBJ whole genome shotgun (WGS) entry which is preliminary data.</text>
</comment>
<reference evidence="8 9" key="1">
    <citation type="journal article" date="2024" name="IMA Fungus">
        <title>Apiospora arundinis, a panoply of carbohydrate-active enzymes and secondary metabolites.</title>
        <authorList>
            <person name="Sorensen T."/>
            <person name="Petersen C."/>
            <person name="Muurmann A.T."/>
            <person name="Christiansen J.V."/>
            <person name="Brundto M.L."/>
            <person name="Overgaard C.K."/>
            <person name="Boysen A.T."/>
            <person name="Wollenberg R.D."/>
            <person name="Larsen T.O."/>
            <person name="Sorensen J.L."/>
            <person name="Nielsen K.L."/>
            <person name="Sondergaard T.E."/>
        </authorList>
    </citation>
    <scope>NUCLEOTIDE SEQUENCE [LARGE SCALE GENOMIC DNA]</scope>
    <source>
        <strain evidence="8 9">AAU 773</strain>
    </source>
</reference>
<protein>
    <recommendedName>
        <fullName evidence="7">Rhodopsin domain-containing protein</fullName>
    </recommendedName>
</protein>